<feature type="compositionally biased region" description="Basic and acidic residues" evidence="1">
    <location>
        <begin position="23"/>
        <end position="64"/>
    </location>
</feature>
<dbReference type="OrthoDB" id="288713at2"/>
<feature type="region of interest" description="Disordered" evidence="1">
    <location>
        <begin position="1"/>
        <end position="74"/>
    </location>
</feature>
<organism evidence="2 3">
    <name type="scientific">Rhodopirellula bahusiensis</name>
    <dbReference type="NCBI Taxonomy" id="2014065"/>
    <lineage>
        <taxon>Bacteria</taxon>
        <taxon>Pseudomonadati</taxon>
        <taxon>Planctomycetota</taxon>
        <taxon>Planctomycetia</taxon>
        <taxon>Pirellulales</taxon>
        <taxon>Pirellulaceae</taxon>
        <taxon>Rhodopirellula</taxon>
    </lineage>
</organism>
<dbReference type="GeneID" id="90609554"/>
<sequence>MPLPPPTQTSQTTPVTVIPPRRNRQESAVRSETTESRSTEREVRQDRRRNRESGDSGFARERRQFGSSHADLSEDGCELAAAIDQYKMKHHRRYITCDEMLIVMRELGYSKS</sequence>
<dbReference type="AlphaFoldDB" id="A0A2G1W632"/>
<reference evidence="2 3" key="1">
    <citation type="submission" date="2017-06" db="EMBL/GenBank/DDBJ databases">
        <title>Description of Rhodopirellula bahusiensis sp. nov.</title>
        <authorList>
            <person name="Kizina J."/>
            <person name="Harder J."/>
        </authorList>
    </citation>
    <scope>NUCLEOTIDE SEQUENCE [LARGE SCALE GENOMIC DNA]</scope>
    <source>
        <strain evidence="2 3">SWK21</strain>
    </source>
</reference>
<proteinExistence type="predicted"/>
<comment type="caution">
    <text evidence="2">The sequence shown here is derived from an EMBL/GenBank/DDBJ whole genome shotgun (WGS) entry which is preliminary data.</text>
</comment>
<evidence type="ECO:0000256" key="1">
    <source>
        <dbReference type="SAM" id="MobiDB-lite"/>
    </source>
</evidence>
<dbReference type="Proteomes" id="UP000225740">
    <property type="component" value="Unassembled WGS sequence"/>
</dbReference>
<dbReference type="RefSeq" id="WP_099261625.1">
    <property type="nucleotide sequence ID" value="NZ_NIZW01000011.1"/>
</dbReference>
<gene>
    <name evidence="2" type="ORF">CEE69_15930</name>
</gene>
<evidence type="ECO:0000313" key="3">
    <source>
        <dbReference type="Proteomes" id="UP000225740"/>
    </source>
</evidence>
<evidence type="ECO:0000313" key="2">
    <source>
        <dbReference type="EMBL" id="PHQ34486.1"/>
    </source>
</evidence>
<protein>
    <submittedName>
        <fullName evidence="2">Uncharacterized protein</fullName>
    </submittedName>
</protein>
<keyword evidence="3" id="KW-1185">Reference proteome</keyword>
<accession>A0A2G1W632</accession>
<name>A0A2G1W632_9BACT</name>
<feature type="compositionally biased region" description="Low complexity" evidence="1">
    <location>
        <begin position="8"/>
        <end position="20"/>
    </location>
</feature>
<dbReference type="EMBL" id="NIZW01000011">
    <property type="protein sequence ID" value="PHQ34486.1"/>
    <property type="molecule type" value="Genomic_DNA"/>
</dbReference>